<dbReference type="InterPro" id="IPR005532">
    <property type="entry name" value="SUMF_dom"/>
</dbReference>
<proteinExistence type="predicted"/>
<protein>
    <submittedName>
        <fullName evidence="6">Ergothioneine biosynthesis protein EgtB</fullName>
    </submittedName>
</protein>
<dbReference type="Pfam" id="PF12867">
    <property type="entry name" value="DinB_2"/>
    <property type="match status" value="1"/>
</dbReference>
<organism evidence="6 7">
    <name type="scientific">Tistrella bauzanensis</name>
    <dbReference type="NCBI Taxonomy" id="657419"/>
    <lineage>
        <taxon>Bacteria</taxon>
        <taxon>Pseudomonadati</taxon>
        <taxon>Pseudomonadota</taxon>
        <taxon>Alphaproteobacteria</taxon>
        <taxon>Geminicoccales</taxon>
        <taxon>Geminicoccaceae</taxon>
        <taxon>Tistrella</taxon>
    </lineage>
</organism>
<dbReference type="SUPFAM" id="SSF56436">
    <property type="entry name" value="C-type lectin-like"/>
    <property type="match status" value="1"/>
</dbReference>
<accession>A0ABQ1I9Z9</accession>
<feature type="domain" description="DinB-like" evidence="5">
    <location>
        <begin position="28"/>
        <end position="161"/>
    </location>
</feature>
<keyword evidence="7" id="KW-1185">Reference proteome</keyword>
<evidence type="ECO:0000313" key="7">
    <source>
        <dbReference type="Proteomes" id="UP000603352"/>
    </source>
</evidence>
<name>A0ABQ1I9Z9_9PROT</name>
<dbReference type="Proteomes" id="UP000603352">
    <property type="component" value="Unassembled WGS sequence"/>
</dbReference>
<dbReference type="PANTHER" id="PTHR23150">
    <property type="entry name" value="SULFATASE MODIFYING FACTOR 1, 2"/>
    <property type="match status" value="1"/>
</dbReference>
<dbReference type="Pfam" id="PF03781">
    <property type="entry name" value="FGE-sulfatase"/>
    <property type="match status" value="2"/>
</dbReference>
<dbReference type="InterPro" id="IPR024775">
    <property type="entry name" value="DinB-like"/>
</dbReference>
<evidence type="ECO:0000256" key="3">
    <source>
        <dbReference type="ARBA" id="ARBA00037882"/>
    </source>
</evidence>
<gene>
    <name evidence="6" type="ORF">GCM10011505_06830</name>
</gene>
<sequence length="448" mass="49815">MTMDGPSPHTTLPFAPSHIARADLTARFLAVRRQTEALAAPLDPEDQVVQSMADCSPTKWHLGHTTWFFERFVLMSFLPGYRPFDPGFDHLFNSYYVSLGSRHPRPQRGLLTRPPLARVLAWRDSVTHAVTGLLDPADAGLRARIDPLIETGVHHEQQHQELLLMDVLHLFSCNPLRPAYLPADIMDSAATMAVASKPQAPGWIDHDGGIHAIGHDPAAGDADDFAYDNEGPRHDVLLRPFRLANRPVTNGDWLEFIAEDGYGRAEFWLSDGIAETQAQGWTAPLYWFRPEEDGLWWTMSLRGPEPVDLDAPVVHVSQYEADAFARFRGCRLPTEAEWEVVAAQAPVAGNLLPRGALRPMPAGTTTPSPAQIYGDVWEWTSSAYGPYPGFKPPVGAIGEYNGKFMANQMVLRGGCCVTPGDHIRPSYRNFFYPRQRWAFSGLRLATDA</sequence>
<dbReference type="Gene3D" id="3.90.1580.10">
    <property type="entry name" value="paralog of FGE (formylglycine-generating enzyme)"/>
    <property type="match status" value="1"/>
</dbReference>
<evidence type="ECO:0000256" key="2">
    <source>
        <dbReference type="ARBA" id="ARBA00023004"/>
    </source>
</evidence>
<dbReference type="PANTHER" id="PTHR23150:SF36">
    <property type="entry name" value="HERCYNINE OXYGENASE"/>
    <property type="match status" value="1"/>
</dbReference>
<comment type="pathway">
    <text evidence="3">Amino-acid biosynthesis; ergothioneine biosynthesis.</text>
</comment>
<dbReference type="NCBIfam" id="TIGR03440">
    <property type="entry name" value="egtB_TIGR03440"/>
    <property type="match status" value="1"/>
</dbReference>
<comment type="caution">
    <text evidence="6">The sequence shown here is derived from an EMBL/GenBank/DDBJ whole genome shotgun (WGS) entry which is preliminary data.</text>
</comment>
<dbReference type="EMBL" id="BMDZ01000004">
    <property type="protein sequence ID" value="GGB28200.1"/>
    <property type="molecule type" value="Genomic_DNA"/>
</dbReference>
<dbReference type="InterPro" id="IPR017806">
    <property type="entry name" value="EgtB"/>
</dbReference>
<evidence type="ECO:0000259" key="5">
    <source>
        <dbReference type="Pfam" id="PF12867"/>
    </source>
</evidence>
<evidence type="ECO:0000256" key="1">
    <source>
        <dbReference type="ARBA" id="ARBA00023002"/>
    </source>
</evidence>
<dbReference type="InterPro" id="IPR042095">
    <property type="entry name" value="SUMF_sf"/>
</dbReference>
<evidence type="ECO:0000313" key="6">
    <source>
        <dbReference type="EMBL" id="GGB28200.1"/>
    </source>
</evidence>
<dbReference type="InterPro" id="IPR051043">
    <property type="entry name" value="Sulfatase_Mod_Factor_Kinase"/>
</dbReference>
<keyword evidence="1" id="KW-0560">Oxidoreductase</keyword>
<dbReference type="InterPro" id="IPR016187">
    <property type="entry name" value="CTDL_fold"/>
</dbReference>
<evidence type="ECO:0000259" key="4">
    <source>
        <dbReference type="Pfam" id="PF03781"/>
    </source>
</evidence>
<keyword evidence="2" id="KW-0408">Iron</keyword>
<reference evidence="7" key="1">
    <citation type="journal article" date="2019" name="Int. J. Syst. Evol. Microbiol.">
        <title>The Global Catalogue of Microorganisms (GCM) 10K type strain sequencing project: providing services to taxonomists for standard genome sequencing and annotation.</title>
        <authorList>
            <consortium name="The Broad Institute Genomics Platform"/>
            <consortium name="The Broad Institute Genome Sequencing Center for Infectious Disease"/>
            <person name="Wu L."/>
            <person name="Ma J."/>
        </authorList>
    </citation>
    <scope>NUCLEOTIDE SEQUENCE [LARGE SCALE GENOMIC DNA]</scope>
    <source>
        <strain evidence="7">CGMCC 1.10188</strain>
    </source>
</reference>
<feature type="domain" description="Sulfatase-modifying factor enzyme-like" evidence="4">
    <location>
        <begin position="371"/>
        <end position="445"/>
    </location>
</feature>
<feature type="domain" description="Sulfatase-modifying factor enzyme-like" evidence="4">
    <location>
        <begin position="200"/>
        <end position="353"/>
    </location>
</feature>